<dbReference type="PANTHER" id="PTHR37781:SF1">
    <property type="entry name" value="ADR380WP"/>
    <property type="match status" value="1"/>
</dbReference>
<comment type="caution">
    <text evidence="2">The sequence shown here is derived from an EMBL/GenBank/DDBJ whole genome shotgun (WGS) entry which is preliminary data.</text>
</comment>
<dbReference type="EMBL" id="LASV01000246">
    <property type="protein sequence ID" value="KKA20577.1"/>
    <property type="molecule type" value="Genomic_DNA"/>
</dbReference>
<feature type="compositionally biased region" description="Polar residues" evidence="1">
    <location>
        <begin position="1"/>
        <end position="11"/>
    </location>
</feature>
<dbReference type="STRING" id="1408163.A0A0F4YQL8"/>
<dbReference type="Proteomes" id="UP000053958">
    <property type="component" value="Unassembled WGS sequence"/>
</dbReference>
<proteinExistence type="predicted"/>
<accession>A0A0F4YQL8</accession>
<evidence type="ECO:0000256" key="1">
    <source>
        <dbReference type="SAM" id="MobiDB-lite"/>
    </source>
</evidence>
<dbReference type="PANTHER" id="PTHR37781">
    <property type="entry name" value="TFIIH COMPLEX SUBUNIT"/>
    <property type="match status" value="1"/>
</dbReference>
<gene>
    <name evidence="2" type="ORF">T310_5390</name>
</gene>
<feature type="compositionally biased region" description="Acidic residues" evidence="1">
    <location>
        <begin position="191"/>
        <end position="214"/>
    </location>
</feature>
<feature type="compositionally biased region" description="Low complexity" evidence="1">
    <location>
        <begin position="27"/>
        <end position="39"/>
    </location>
</feature>
<feature type="region of interest" description="Disordered" evidence="1">
    <location>
        <begin position="185"/>
        <end position="226"/>
    </location>
</feature>
<evidence type="ECO:0000313" key="2">
    <source>
        <dbReference type="EMBL" id="KKA20577.1"/>
    </source>
</evidence>
<reference evidence="2 3" key="1">
    <citation type="submission" date="2015-04" db="EMBL/GenBank/DDBJ databases">
        <authorList>
            <person name="Heijne W.H."/>
            <person name="Fedorova N.D."/>
            <person name="Nierman W.C."/>
            <person name="Vollebregt A.W."/>
            <person name="Zhao Z."/>
            <person name="Wu L."/>
            <person name="Kumar M."/>
            <person name="Stam H."/>
            <person name="van den Berg M.A."/>
            <person name="Pel H.J."/>
        </authorList>
    </citation>
    <scope>NUCLEOTIDE SEQUENCE [LARGE SCALE GENOMIC DNA]</scope>
    <source>
        <strain evidence="2 3">CBS 393.64</strain>
    </source>
</reference>
<dbReference type="Pfam" id="PF17110">
    <property type="entry name" value="TFB6"/>
    <property type="match status" value="1"/>
</dbReference>
<dbReference type="RefSeq" id="XP_013327189.1">
    <property type="nucleotide sequence ID" value="XM_013471735.1"/>
</dbReference>
<dbReference type="GO" id="GO:0005675">
    <property type="term" value="C:transcription factor TFIIH holo complex"/>
    <property type="evidence" value="ECO:0007669"/>
    <property type="project" value="TreeGrafter"/>
</dbReference>
<feature type="compositionally biased region" description="Basic and acidic residues" evidence="1">
    <location>
        <begin position="215"/>
        <end position="226"/>
    </location>
</feature>
<evidence type="ECO:0000313" key="3">
    <source>
        <dbReference type="Proteomes" id="UP000053958"/>
    </source>
</evidence>
<protein>
    <recommendedName>
        <fullName evidence="4">Meiotic recombination protein DMC1</fullName>
    </recommendedName>
</protein>
<dbReference type="GeneID" id="25317735"/>
<name>A0A0F4YQL8_RASE3</name>
<dbReference type="OrthoDB" id="2567806at2759"/>
<organism evidence="2 3">
    <name type="scientific">Rasamsonia emersonii (strain ATCC 16479 / CBS 393.64 / IMI 116815)</name>
    <dbReference type="NCBI Taxonomy" id="1408163"/>
    <lineage>
        <taxon>Eukaryota</taxon>
        <taxon>Fungi</taxon>
        <taxon>Dikarya</taxon>
        <taxon>Ascomycota</taxon>
        <taxon>Pezizomycotina</taxon>
        <taxon>Eurotiomycetes</taxon>
        <taxon>Eurotiomycetidae</taxon>
        <taxon>Eurotiales</taxon>
        <taxon>Trichocomaceae</taxon>
        <taxon>Rasamsonia</taxon>
    </lineage>
</organism>
<evidence type="ECO:0008006" key="4">
    <source>
        <dbReference type="Google" id="ProtNLM"/>
    </source>
</evidence>
<keyword evidence="3" id="KW-1185">Reference proteome</keyword>
<dbReference type="AlphaFoldDB" id="A0A0F4YQL8"/>
<dbReference type="InterPro" id="IPR031349">
    <property type="entry name" value="Tfb6"/>
</dbReference>
<feature type="region of interest" description="Disordered" evidence="1">
    <location>
        <begin position="1"/>
        <end position="55"/>
    </location>
</feature>
<sequence>MSSATRSDGTEGTSGGFLQPSLPSPAPSAMSSSTVTPSTLPRQRARPLKSGSMKETALINHIDQQILKVNRRHAKKFSSKIGEQDGPEDKNERGYESFKEVVKDIEPIIDVIWVSGTHYPFSPRSTFRLLKKLDIVFASLLLGEDVESGAPLSGFESRRQVISMTEKVRIKSIAETSRLVVVEARDRGNDDKEDEDETDLDGGANDNDDDEFFGTEDRDLEGPGRWEMEATRVYERTIQILGDELGKGELIS</sequence>